<dbReference type="Proteomes" id="UP000011991">
    <property type="component" value="Unassembled WGS sequence"/>
</dbReference>
<dbReference type="PATRIC" id="fig|1265738.3.peg.3605"/>
<proteinExistence type="predicted"/>
<reference evidence="1 2" key="1">
    <citation type="journal article" date="2013" name="Mar. Genomics">
        <title>Expression of sulfatases in Rhodopirellula baltica and the diversity of sulfatases in the genus Rhodopirellula.</title>
        <authorList>
            <person name="Wegner C.E."/>
            <person name="Richter-Heitmann T."/>
            <person name="Klindworth A."/>
            <person name="Klockow C."/>
            <person name="Richter M."/>
            <person name="Achstetter T."/>
            <person name="Glockner F.O."/>
            <person name="Harder J."/>
        </authorList>
    </citation>
    <scope>NUCLEOTIDE SEQUENCE [LARGE SCALE GENOMIC DNA]</scope>
    <source>
        <strain evidence="1 2">SM1</strain>
    </source>
</reference>
<evidence type="ECO:0000313" key="2">
    <source>
        <dbReference type="Proteomes" id="UP000011991"/>
    </source>
</evidence>
<name>M5RVQ0_9BACT</name>
<sequence>MDAPFSTELDSMKTTPPCDLWGMKTSTFEINPLPNSQANKELVDWIDHNLQALTQSQSKFASPLSLQDEIEEQASNR</sequence>
<gene>
    <name evidence="1" type="ORF">RMSM_03599</name>
</gene>
<accession>M5RVQ0</accession>
<comment type="caution">
    <text evidence="1">The sequence shown here is derived from an EMBL/GenBank/DDBJ whole genome shotgun (WGS) entry which is preliminary data.</text>
</comment>
<organism evidence="1 2">
    <name type="scientific">Rhodopirellula maiorica SM1</name>
    <dbReference type="NCBI Taxonomy" id="1265738"/>
    <lineage>
        <taxon>Bacteria</taxon>
        <taxon>Pseudomonadati</taxon>
        <taxon>Planctomycetota</taxon>
        <taxon>Planctomycetia</taxon>
        <taxon>Pirellulales</taxon>
        <taxon>Pirellulaceae</taxon>
        <taxon>Novipirellula</taxon>
    </lineage>
</organism>
<evidence type="ECO:0000313" key="1">
    <source>
        <dbReference type="EMBL" id="EMI19472.1"/>
    </source>
</evidence>
<dbReference type="AlphaFoldDB" id="M5RVQ0"/>
<keyword evidence="2" id="KW-1185">Reference proteome</keyword>
<protein>
    <submittedName>
        <fullName evidence="1">Uncharacterized protein</fullName>
    </submittedName>
</protein>
<dbReference type="EMBL" id="ANOG01000517">
    <property type="protein sequence ID" value="EMI19472.1"/>
    <property type="molecule type" value="Genomic_DNA"/>
</dbReference>